<sequence length="86" mass="9219">MSTRKSPIDGRFDCLIKSQYDLLLFMLPIPLLCGILTSVITAVPFSVGVGTGGVPSIILLAYGLFINDPQYLISRSTLTLSLEGSV</sequence>
<dbReference type="Pfam" id="PF26047">
    <property type="entry name" value="DUF8015"/>
    <property type="match status" value="1"/>
</dbReference>
<feature type="transmembrane region" description="Helical" evidence="1">
    <location>
        <begin position="20"/>
        <end position="41"/>
    </location>
</feature>
<dbReference type="HOGENOM" id="CLU_190387_0_0_2"/>
<dbReference type="InterPro" id="IPR058328">
    <property type="entry name" value="DUF8015"/>
</dbReference>
<evidence type="ECO:0000313" key="3">
    <source>
        <dbReference type="Proteomes" id="UP000030710"/>
    </source>
</evidence>
<accession>U1NAZ7</accession>
<reference evidence="2 3" key="1">
    <citation type="journal article" date="2013" name="PLoS ONE">
        <title>Assembly-driven community genomics of a hypersaline microbial ecosystem.</title>
        <authorList>
            <person name="Podell S."/>
            <person name="Ugalde J.A."/>
            <person name="Narasingarao P."/>
            <person name="Banfield J.F."/>
            <person name="Heidelberg K.B."/>
            <person name="Allen E.E."/>
        </authorList>
    </citation>
    <scope>NUCLEOTIDE SEQUENCE [LARGE SCALE GENOMIC DNA]</scope>
    <source>
        <strain evidence="3">J07HQW2</strain>
    </source>
</reference>
<protein>
    <submittedName>
        <fullName evidence="2">Uncharacterized protein</fullName>
    </submittedName>
</protein>
<keyword evidence="1" id="KW-1133">Transmembrane helix</keyword>
<dbReference type="AlphaFoldDB" id="U1NAZ7"/>
<keyword evidence="1" id="KW-0812">Transmembrane</keyword>
<feature type="transmembrane region" description="Helical" evidence="1">
    <location>
        <begin position="47"/>
        <end position="66"/>
    </location>
</feature>
<organism evidence="2 3">
    <name type="scientific">Haloquadratum walsbyi J07HQW2</name>
    <dbReference type="NCBI Taxonomy" id="1238425"/>
    <lineage>
        <taxon>Archaea</taxon>
        <taxon>Methanobacteriati</taxon>
        <taxon>Methanobacteriota</taxon>
        <taxon>Stenosarchaea group</taxon>
        <taxon>Halobacteria</taxon>
        <taxon>Halobacteriales</taxon>
        <taxon>Haloferacaceae</taxon>
        <taxon>Haloquadratum</taxon>
    </lineage>
</organism>
<name>U1NAZ7_9EURY</name>
<dbReference type="eggNOG" id="ENOG502N651">
    <property type="taxonomic scope" value="Archaea"/>
</dbReference>
<gene>
    <name evidence="2" type="ORF">J07HQW2_00459</name>
</gene>
<evidence type="ECO:0000256" key="1">
    <source>
        <dbReference type="SAM" id="Phobius"/>
    </source>
</evidence>
<dbReference type="EMBL" id="KE356561">
    <property type="protein sequence ID" value="ERG94025.1"/>
    <property type="molecule type" value="Genomic_DNA"/>
</dbReference>
<evidence type="ECO:0000313" key="2">
    <source>
        <dbReference type="EMBL" id="ERG94025.1"/>
    </source>
</evidence>
<proteinExistence type="predicted"/>
<keyword evidence="1" id="KW-0472">Membrane</keyword>
<dbReference type="Proteomes" id="UP000030710">
    <property type="component" value="Unassembled WGS sequence"/>
</dbReference>